<dbReference type="Pfam" id="PF01607">
    <property type="entry name" value="CBM_14"/>
    <property type="match status" value="1"/>
</dbReference>
<dbReference type="Gene3D" id="2.170.140.10">
    <property type="entry name" value="Chitin binding domain"/>
    <property type="match status" value="3"/>
</dbReference>
<dbReference type="EMBL" id="MF415542">
    <property type="protein sequence ID" value="ASP44167.1"/>
    <property type="molecule type" value="mRNA"/>
</dbReference>
<feature type="domain" description="Chitin-binding type-2" evidence="3">
    <location>
        <begin position="157"/>
        <end position="217"/>
    </location>
</feature>
<keyword evidence="2" id="KW-0732">Signal</keyword>
<feature type="region of interest" description="Disordered" evidence="1">
    <location>
        <begin position="378"/>
        <end position="405"/>
    </location>
</feature>
<feature type="signal peptide" evidence="2">
    <location>
        <begin position="1"/>
        <end position="22"/>
    </location>
</feature>
<feature type="compositionally biased region" description="Basic residues" evidence="1">
    <location>
        <begin position="393"/>
        <end position="405"/>
    </location>
</feature>
<dbReference type="OrthoDB" id="6020543at2759"/>
<evidence type="ECO:0000259" key="3">
    <source>
        <dbReference type="PROSITE" id="PS50940"/>
    </source>
</evidence>
<sequence length="405" mass="44154">MYSAAAFGLLILSFVVVKDVTCANGGESSSHSLTCTVEGRNSHPTDCTKYVECIRVGGKLTPRVGVCENSAFNPATRNCVSFRDTACQQPRRQARALFEDNAFSYMCSEGKDGFFCADCKTLINCVDRHAYKLTCVNGDMCAHKESFGGGICYPKEPAECTCQEPNSFKEDLYDNRKFFYCNDTSSDPVFYECDEGSAFDAEKSQCKNKNGLPECHRSGVFADINNCTQYYACISTRNGWVQKAFSCNQSNLMYNDLTGACEDPCTWQVGSFACTAEGRYPDPKDCQRYIECVADEGGLKQVRRSCPEDYSWDPTARGGVGHCVKASTNTHCTPATQNKCIIPDGTCASAAVATAATPAPEPTSPSTLVVSAELNVATTTTEAAPTTPPKAPVARRRRLNRRLNN</sequence>
<accession>A0A6S4IN27</accession>
<reference evidence="4" key="1">
    <citation type="submission" date="2017-06" db="EMBL/GenBank/DDBJ databases">
        <authorList>
            <person name="Li S."/>
            <person name="Li F."/>
            <person name="Xiang J."/>
        </authorList>
    </citation>
    <scope>NUCLEOTIDE SEQUENCE</scope>
</reference>
<dbReference type="AlphaFoldDB" id="A0A6S4IN27"/>
<dbReference type="PROSITE" id="PS50940">
    <property type="entry name" value="CHIT_BIND_II"/>
    <property type="match status" value="2"/>
</dbReference>
<feature type="domain" description="Chitin-binding type-2" evidence="3">
    <location>
        <begin position="271"/>
        <end position="334"/>
    </location>
</feature>
<dbReference type="InterPro" id="IPR002557">
    <property type="entry name" value="Chitin-bd_dom"/>
</dbReference>
<dbReference type="GO" id="GO:0005576">
    <property type="term" value="C:extracellular region"/>
    <property type="evidence" value="ECO:0007669"/>
    <property type="project" value="InterPro"/>
</dbReference>
<evidence type="ECO:0000256" key="1">
    <source>
        <dbReference type="SAM" id="MobiDB-lite"/>
    </source>
</evidence>
<protein>
    <submittedName>
        <fullName evidence="4">Obstructor J</fullName>
    </submittedName>
</protein>
<dbReference type="GO" id="GO:0008061">
    <property type="term" value="F:chitin binding"/>
    <property type="evidence" value="ECO:0007669"/>
    <property type="project" value="InterPro"/>
</dbReference>
<proteinExistence type="evidence at transcript level"/>
<dbReference type="SMART" id="SM00494">
    <property type="entry name" value="ChtBD2"/>
    <property type="match status" value="3"/>
</dbReference>
<dbReference type="SUPFAM" id="SSF57625">
    <property type="entry name" value="Invertebrate chitin-binding proteins"/>
    <property type="match status" value="4"/>
</dbReference>
<organism evidence="4">
    <name type="scientific">Penaeus vannamei</name>
    <name type="common">Whiteleg shrimp</name>
    <name type="synonym">Litopenaeus vannamei</name>
    <dbReference type="NCBI Taxonomy" id="6689"/>
    <lineage>
        <taxon>Eukaryota</taxon>
        <taxon>Metazoa</taxon>
        <taxon>Ecdysozoa</taxon>
        <taxon>Arthropoda</taxon>
        <taxon>Crustacea</taxon>
        <taxon>Multicrustacea</taxon>
        <taxon>Malacostraca</taxon>
        <taxon>Eumalacostraca</taxon>
        <taxon>Eucarida</taxon>
        <taxon>Decapoda</taxon>
        <taxon>Dendrobranchiata</taxon>
        <taxon>Penaeoidea</taxon>
        <taxon>Penaeidae</taxon>
        <taxon>Penaeus</taxon>
    </lineage>
</organism>
<evidence type="ECO:0000256" key="2">
    <source>
        <dbReference type="SAM" id="SignalP"/>
    </source>
</evidence>
<evidence type="ECO:0000313" key="4">
    <source>
        <dbReference type="EMBL" id="ASP44167.1"/>
    </source>
</evidence>
<name>A0A6S4IN27_PENVA</name>
<dbReference type="InterPro" id="IPR036508">
    <property type="entry name" value="Chitin-bd_dom_sf"/>
</dbReference>
<feature type="chain" id="PRO_5027550619" evidence="2">
    <location>
        <begin position="23"/>
        <end position="405"/>
    </location>
</feature>